<dbReference type="Gene3D" id="1.10.260.40">
    <property type="entry name" value="lambda repressor-like DNA-binding domains"/>
    <property type="match status" value="1"/>
</dbReference>
<proteinExistence type="predicted"/>
<organism evidence="3 4">
    <name type="scientific">Collinsella ihumii</name>
    <dbReference type="NCBI Taxonomy" id="1720204"/>
    <lineage>
        <taxon>Bacteria</taxon>
        <taxon>Bacillati</taxon>
        <taxon>Actinomycetota</taxon>
        <taxon>Coriobacteriia</taxon>
        <taxon>Coriobacteriales</taxon>
        <taxon>Coriobacteriaceae</taxon>
        <taxon>Collinsella</taxon>
    </lineage>
</organism>
<dbReference type="PANTHER" id="PTHR46558:SF11">
    <property type="entry name" value="HTH-TYPE TRANSCRIPTIONAL REGULATOR XRE"/>
    <property type="match status" value="1"/>
</dbReference>
<dbReference type="GO" id="GO:0005506">
    <property type="term" value="F:iron ion binding"/>
    <property type="evidence" value="ECO:0007669"/>
    <property type="project" value="InterPro"/>
</dbReference>
<accession>A0A921LS58</accession>
<dbReference type="Gene3D" id="2.60.40.730">
    <property type="entry name" value="SOR catalytic domain"/>
    <property type="match status" value="1"/>
</dbReference>
<dbReference type="InterPro" id="IPR001387">
    <property type="entry name" value="Cro/C1-type_HTH"/>
</dbReference>
<dbReference type="Pfam" id="PF01381">
    <property type="entry name" value="HTH_3"/>
    <property type="match status" value="1"/>
</dbReference>
<keyword evidence="1" id="KW-0238">DNA-binding</keyword>
<dbReference type="Proteomes" id="UP000746751">
    <property type="component" value="Unassembled WGS sequence"/>
</dbReference>
<dbReference type="EMBL" id="DYVF01000058">
    <property type="protein sequence ID" value="HJG31644.1"/>
    <property type="molecule type" value="Genomic_DNA"/>
</dbReference>
<dbReference type="InterPro" id="IPR010982">
    <property type="entry name" value="Lambda_DNA-bd_dom_sf"/>
</dbReference>
<gene>
    <name evidence="3" type="ORF">K8U80_09685</name>
</gene>
<name>A0A921LS58_9ACTN</name>
<dbReference type="GO" id="GO:0016491">
    <property type="term" value="F:oxidoreductase activity"/>
    <property type="evidence" value="ECO:0007669"/>
    <property type="project" value="InterPro"/>
</dbReference>
<evidence type="ECO:0000256" key="1">
    <source>
        <dbReference type="ARBA" id="ARBA00023125"/>
    </source>
</evidence>
<reference evidence="3" key="2">
    <citation type="submission" date="2021-09" db="EMBL/GenBank/DDBJ databases">
        <authorList>
            <person name="Gilroy R."/>
        </authorList>
    </citation>
    <scope>NUCLEOTIDE SEQUENCE</scope>
    <source>
        <strain evidence="3">ChiGjej2B2-7701</strain>
    </source>
</reference>
<dbReference type="SUPFAM" id="SSF49367">
    <property type="entry name" value="Superoxide reductase-like"/>
    <property type="match status" value="1"/>
</dbReference>
<protein>
    <submittedName>
        <fullName evidence="3">Helix-turn-helix domain-containing protein</fullName>
    </submittedName>
</protein>
<comment type="caution">
    <text evidence="3">The sequence shown here is derived from an EMBL/GenBank/DDBJ whole genome shotgun (WGS) entry which is preliminary data.</text>
</comment>
<dbReference type="PANTHER" id="PTHR46558">
    <property type="entry name" value="TRACRIPTIONAL REGULATORY PROTEIN-RELATED-RELATED"/>
    <property type="match status" value="1"/>
</dbReference>
<sequence length="203" mass="22736">MGRYVTAEIIKSLREGKRLTQRELASAVGVTDKAVSKWESGRGLPDISLIDALAQALGVSVAELLTGDVRENANRAGNMMRSKFYVCPICGNVVHAMGEGSFSCCGVQLMPQEAEDADEDDAHRVHVERIENDWYLTLDHPMTKQHYLSFAAYVTSDTVSLKKLYPEQSPEVRFPMRGSGLLYVFCNQHGLFRLKTPRIQRTR</sequence>
<evidence type="ECO:0000259" key="2">
    <source>
        <dbReference type="PROSITE" id="PS50943"/>
    </source>
</evidence>
<dbReference type="PROSITE" id="PS50943">
    <property type="entry name" value="HTH_CROC1"/>
    <property type="match status" value="1"/>
</dbReference>
<evidence type="ECO:0000313" key="4">
    <source>
        <dbReference type="Proteomes" id="UP000746751"/>
    </source>
</evidence>
<dbReference type="SUPFAM" id="SSF47413">
    <property type="entry name" value="lambda repressor-like DNA-binding domains"/>
    <property type="match status" value="1"/>
</dbReference>
<dbReference type="GO" id="GO:0003677">
    <property type="term" value="F:DNA binding"/>
    <property type="evidence" value="ECO:0007669"/>
    <property type="project" value="UniProtKB-KW"/>
</dbReference>
<reference evidence="3" key="1">
    <citation type="journal article" date="2021" name="PeerJ">
        <title>Extensive microbial diversity within the chicken gut microbiome revealed by metagenomics and culture.</title>
        <authorList>
            <person name="Gilroy R."/>
            <person name="Ravi A."/>
            <person name="Getino M."/>
            <person name="Pursley I."/>
            <person name="Horton D.L."/>
            <person name="Alikhan N.F."/>
            <person name="Baker D."/>
            <person name="Gharbi K."/>
            <person name="Hall N."/>
            <person name="Watson M."/>
            <person name="Adriaenssens E.M."/>
            <person name="Foster-Nyarko E."/>
            <person name="Jarju S."/>
            <person name="Secka A."/>
            <person name="Antonio M."/>
            <person name="Oren A."/>
            <person name="Chaudhuri R.R."/>
            <person name="La Ragione R."/>
            <person name="Hildebrand F."/>
            <person name="Pallen M.J."/>
        </authorList>
    </citation>
    <scope>NUCLEOTIDE SEQUENCE</scope>
    <source>
        <strain evidence="3">ChiGjej2B2-7701</strain>
    </source>
</reference>
<feature type="domain" description="HTH cro/C1-type" evidence="2">
    <location>
        <begin position="10"/>
        <end position="64"/>
    </location>
</feature>
<evidence type="ECO:0000313" key="3">
    <source>
        <dbReference type="EMBL" id="HJG31644.1"/>
    </source>
</evidence>
<dbReference type="AlphaFoldDB" id="A0A921LS58"/>
<dbReference type="CDD" id="cd00093">
    <property type="entry name" value="HTH_XRE"/>
    <property type="match status" value="1"/>
</dbReference>
<dbReference type="SMART" id="SM00530">
    <property type="entry name" value="HTH_XRE"/>
    <property type="match status" value="1"/>
</dbReference>
<dbReference type="InterPro" id="IPR036073">
    <property type="entry name" value="Desulfoferrodoxin_Fe-bd_dom_sf"/>
</dbReference>